<dbReference type="EMBL" id="JACVEW010000003">
    <property type="protein sequence ID" value="MBP0047657.1"/>
    <property type="molecule type" value="Genomic_DNA"/>
</dbReference>
<evidence type="ECO:0000259" key="7">
    <source>
        <dbReference type="Pfam" id="PF05065"/>
    </source>
</evidence>
<dbReference type="InterPro" id="IPR024455">
    <property type="entry name" value="Phage_capsid"/>
</dbReference>
<keyword evidence="2" id="KW-1188">Viral release from host cell</keyword>
<proteinExistence type="predicted"/>
<evidence type="ECO:0000313" key="9">
    <source>
        <dbReference type="Proteomes" id="UP000810171"/>
    </source>
</evidence>
<keyword evidence="9" id="KW-1185">Reference proteome</keyword>
<accession>A0ABS3Z7I4</accession>
<evidence type="ECO:0000256" key="4">
    <source>
        <dbReference type="ARBA" id="ARBA00022801"/>
    </source>
</evidence>
<dbReference type="Pfam" id="PF05065">
    <property type="entry name" value="Phage_capsid"/>
    <property type="match status" value="1"/>
</dbReference>
<evidence type="ECO:0000259" key="6">
    <source>
        <dbReference type="Pfam" id="PF04586"/>
    </source>
</evidence>
<dbReference type="NCBIfam" id="TIGR01554">
    <property type="entry name" value="major_cap_HK97"/>
    <property type="match status" value="1"/>
</dbReference>
<dbReference type="Proteomes" id="UP000810171">
    <property type="component" value="Unassembled WGS sequence"/>
</dbReference>
<feature type="region of interest" description="Disordered" evidence="5">
    <location>
        <begin position="170"/>
        <end position="204"/>
    </location>
</feature>
<keyword evidence="4" id="KW-0378">Hydrolase</keyword>
<sequence>MLAISGAYFTRSITPEQINTRDGGVFRFAEVTRVMDEAKRTVELAFSSEAEVERWFGVEVLSHAPGAMRKERLENGAPVLWMHNWEDQVAVVESIEIGADRRGRAVVRFGKGARASEMFQDVVDEIIRHVSVGYRVHRVEIEERSGMADLVTVTDWEPYEISLVSVPADPTVGVGRSMENAPEAEGRRSGNTDDNSGNPDKQEPADMEKILRDAQGNLVRALVDEDGNITKVLETLEKAGEGERAAQRTGSETERNRVRSIMEMAEQYGAEDLARDAVKGNTSVADFQRKLLDHLNAERSKPLGDETGADIGMSDNEVRQFSFIRALRALANPTDKRAQEAAAFEYEASRAAAERAGKEPEGILVPADVLRRALNSTTTGTAAGDTGGYSISTDLMSQSFVEMLRNRAVLMQLGTTMGGLVGNIAIPRQSAGATGYWIGEDEDATEDGLELDQIGMTPKTVAALSEVTRKLLMQSSLDVEALIRRDLASALALTIDKAGFYGTGSGNQPLGIANATGINAVDFAGATSGATGALPTYAEVVKMESEIAADNADVNSMAYVMNSGMRGHFKTTQKFSGTDGSPIWEPGNTVNGYGTQVTNQIQNGDMFFGNFADLLIGMWGGLDLTVDPYTHSAKGRVRVVAMQDVDFVLRRVESFCLGRDAT</sequence>
<name>A0ABS3Z7I4_9GAMM</name>
<comment type="caution">
    <text evidence="8">The sequence shown here is derived from an EMBL/GenBank/DDBJ whole genome shotgun (WGS) entry which is preliminary data.</text>
</comment>
<comment type="subcellular location">
    <subcellularLocation>
        <location evidence="1">Virion</location>
    </subcellularLocation>
</comment>
<dbReference type="InterPro" id="IPR054613">
    <property type="entry name" value="Peptidase_S78_dom"/>
</dbReference>
<organism evidence="8 9">
    <name type="scientific">Marinobacterium alkalitolerans</name>
    <dbReference type="NCBI Taxonomy" id="1542925"/>
    <lineage>
        <taxon>Bacteria</taxon>
        <taxon>Pseudomonadati</taxon>
        <taxon>Pseudomonadota</taxon>
        <taxon>Gammaproteobacteria</taxon>
        <taxon>Oceanospirillales</taxon>
        <taxon>Oceanospirillaceae</taxon>
        <taxon>Marinobacterium</taxon>
    </lineage>
</organism>
<gene>
    <name evidence="8" type="ORF">H9C73_02820</name>
</gene>
<evidence type="ECO:0000256" key="3">
    <source>
        <dbReference type="ARBA" id="ARBA00022670"/>
    </source>
</evidence>
<feature type="domain" description="Prohead serine protease" evidence="6">
    <location>
        <begin position="64"/>
        <end position="180"/>
    </location>
</feature>
<feature type="domain" description="Phage capsid-like C-terminal" evidence="7">
    <location>
        <begin position="387"/>
        <end position="658"/>
    </location>
</feature>
<evidence type="ECO:0000256" key="2">
    <source>
        <dbReference type="ARBA" id="ARBA00022612"/>
    </source>
</evidence>
<dbReference type="Pfam" id="PF04586">
    <property type="entry name" value="Peptidase_S78"/>
    <property type="match status" value="1"/>
</dbReference>
<dbReference type="SUPFAM" id="SSF56563">
    <property type="entry name" value="Major capsid protein gp5"/>
    <property type="match status" value="1"/>
</dbReference>
<protein>
    <submittedName>
        <fullName evidence="8">Phage major capsid protein</fullName>
    </submittedName>
</protein>
<evidence type="ECO:0000313" key="8">
    <source>
        <dbReference type="EMBL" id="MBP0047657.1"/>
    </source>
</evidence>
<dbReference type="InterPro" id="IPR054612">
    <property type="entry name" value="Phage_capsid-like_C"/>
</dbReference>
<evidence type="ECO:0000256" key="5">
    <source>
        <dbReference type="SAM" id="MobiDB-lite"/>
    </source>
</evidence>
<dbReference type="Gene3D" id="3.30.2400.10">
    <property type="entry name" value="Major capsid protein gp5"/>
    <property type="match status" value="1"/>
</dbReference>
<keyword evidence="3" id="KW-0645">Protease</keyword>
<evidence type="ECO:0000256" key="1">
    <source>
        <dbReference type="ARBA" id="ARBA00004328"/>
    </source>
</evidence>
<reference evidence="8 9" key="1">
    <citation type="submission" date="2020-09" db="EMBL/GenBank/DDBJ databases">
        <authorList>
            <person name="Tanuku N.R.S."/>
        </authorList>
    </citation>
    <scope>NUCLEOTIDE SEQUENCE [LARGE SCALE GENOMIC DNA]</scope>
    <source>
        <strain evidence="8 9">AK62</strain>
    </source>
</reference>